<name>A0ABU2S5L8_9ACTN</name>
<sequence>MEKDVIENDPLEHEAEGRSPAVTVTITVPLMSPEDEDLEV</sequence>
<feature type="compositionally biased region" description="Basic and acidic residues" evidence="1">
    <location>
        <begin position="1"/>
        <end position="17"/>
    </location>
</feature>
<gene>
    <name evidence="2" type="ORF">RM779_16895</name>
</gene>
<dbReference type="Proteomes" id="UP001183615">
    <property type="component" value="Unassembled WGS sequence"/>
</dbReference>
<feature type="region of interest" description="Disordered" evidence="1">
    <location>
        <begin position="1"/>
        <end position="40"/>
    </location>
</feature>
<accession>A0ABU2S5L8</accession>
<evidence type="ECO:0000313" key="2">
    <source>
        <dbReference type="EMBL" id="MDT0444261.1"/>
    </source>
</evidence>
<comment type="caution">
    <text evidence="2">The sequence shown here is derived from an EMBL/GenBank/DDBJ whole genome shotgun (WGS) entry which is preliminary data.</text>
</comment>
<evidence type="ECO:0000256" key="1">
    <source>
        <dbReference type="SAM" id="MobiDB-lite"/>
    </source>
</evidence>
<reference evidence="3" key="1">
    <citation type="submission" date="2023-07" db="EMBL/GenBank/DDBJ databases">
        <title>30 novel species of actinomycetes from the DSMZ collection.</title>
        <authorList>
            <person name="Nouioui I."/>
        </authorList>
    </citation>
    <scope>NUCLEOTIDE SEQUENCE [LARGE SCALE GENOMIC DNA]</scope>
    <source>
        <strain evidence="3">DSM 41886</strain>
    </source>
</reference>
<dbReference type="RefSeq" id="WP_290443918.1">
    <property type="nucleotide sequence ID" value="NZ_JAVREV010000008.1"/>
</dbReference>
<organism evidence="2 3">
    <name type="scientific">Streptomyces johnsoniae</name>
    <dbReference type="NCBI Taxonomy" id="3075532"/>
    <lineage>
        <taxon>Bacteria</taxon>
        <taxon>Bacillati</taxon>
        <taxon>Actinomycetota</taxon>
        <taxon>Actinomycetes</taxon>
        <taxon>Kitasatosporales</taxon>
        <taxon>Streptomycetaceae</taxon>
        <taxon>Streptomyces</taxon>
    </lineage>
</organism>
<proteinExistence type="predicted"/>
<dbReference type="EMBL" id="JAVREV010000008">
    <property type="protein sequence ID" value="MDT0444261.1"/>
    <property type="molecule type" value="Genomic_DNA"/>
</dbReference>
<evidence type="ECO:0000313" key="3">
    <source>
        <dbReference type="Proteomes" id="UP001183615"/>
    </source>
</evidence>
<keyword evidence="3" id="KW-1185">Reference proteome</keyword>
<protein>
    <submittedName>
        <fullName evidence="2">Uncharacterized protein</fullName>
    </submittedName>
</protein>